<reference evidence="2 3" key="1">
    <citation type="submission" date="2019-06" db="EMBL/GenBank/DDBJ databases">
        <title>A chromosomal-level reference genome of Carpinus fangiana (Coryloideae, Betulaceae).</title>
        <authorList>
            <person name="Yang X."/>
            <person name="Wang Z."/>
            <person name="Zhang L."/>
            <person name="Hao G."/>
            <person name="Liu J."/>
            <person name="Yang Y."/>
        </authorList>
    </citation>
    <scope>NUCLEOTIDE SEQUENCE [LARGE SCALE GENOMIC DNA]</scope>
    <source>
        <strain evidence="2">Cfa_2016G</strain>
        <tissue evidence="2">Leaf</tissue>
    </source>
</reference>
<sequence>MGSDNAQRPPTSIGLGLEFAHDFAQIPTAERVPLVCTLPESAGGGQATRPGLPGSSAHGPPTYDGIAAQQQHSQIDHNVLAIYPPGGHCAEPDARILVPPPNLHISGDPAFGLGILHHAVRPDSRAKQHFAAQYTAAQQHMFAYHDYLNLLPPAQDLSPPASTSNMA</sequence>
<evidence type="ECO:0000256" key="1">
    <source>
        <dbReference type="SAM" id="MobiDB-lite"/>
    </source>
</evidence>
<gene>
    <name evidence="2" type="ORF">FH972_026249</name>
</gene>
<dbReference type="EMBL" id="VIBQ01000083">
    <property type="protein sequence ID" value="KAB8664825.1"/>
    <property type="molecule type" value="Genomic_DNA"/>
</dbReference>
<proteinExistence type="predicted"/>
<feature type="region of interest" description="Disordered" evidence="1">
    <location>
        <begin position="41"/>
        <end position="65"/>
    </location>
</feature>
<dbReference type="Proteomes" id="UP000327013">
    <property type="component" value="Unassembled WGS sequence"/>
</dbReference>
<comment type="caution">
    <text evidence="2">The sequence shown here is derived from an EMBL/GenBank/DDBJ whole genome shotgun (WGS) entry which is preliminary data.</text>
</comment>
<dbReference type="AlphaFoldDB" id="A0A5N6L611"/>
<accession>A0A5N6L611</accession>
<evidence type="ECO:0000313" key="2">
    <source>
        <dbReference type="EMBL" id="KAB8664825.1"/>
    </source>
</evidence>
<keyword evidence="3" id="KW-1185">Reference proteome</keyword>
<organism evidence="2 3">
    <name type="scientific">Carpinus fangiana</name>
    <dbReference type="NCBI Taxonomy" id="176857"/>
    <lineage>
        <taxon>Eukaryota</taxon>
        <taxon>Viridiplantae</taxon>
        <taxon>Streptophyta</taxon>
        <taxon>Embryophyta</taxon>
        <taxon>Tracheophyta</taxon>
        <taxon>Spermatophyta</taxon>
        <taxon>Magnoliopsida</taxon>
        <taxon>eudicotyledons</taxon>
        <taxon>Gunneridae</taxon>
        <taxon>Pentapetalae</taxon>
        <taxon>rosids</taxon>
        <taxon>fabids</taxon>
        <taxon>Fagales</taxon>
        <taxon>Betulaceae</taxon>
        <taxon>Carpinus</taxon>
    </lineage>
</organism>
<name>A0A5N6L611_9ROSI</name>
<protein>
    <submittedName>
        <fullName evidence="2">Uncharacterized protein</fullName>
    </submittedName>
</protein>
<evidence type="ECO:0000313" key="3">
    <source>
        <dbReference type="Proteomes" id="UP000327013"/>
    </source>
</evidence>